<feature type="compositionally biased region" description="Basic and acidic residues" evidence="1">
    <location>
        <begin position="50"/>
        <end position="79"/>
    </location>
</feature>
<organism evidence="2 7">
    <name type="scientific">Rhizophagus irregularis</name>
    <dbReference type="NCBI Taxonomy" id="588596"/>
    <lineage>
        <taxon>Eukaryota</taxon>
        <taxon>Fungi</taxon>
        <taxon>Fungi incertae sedis</taxon>
        <taxon>Mucoromycota</taxon>
        <taxon>Glomeromycotina</taxon>
        <taxon>Glomeromycetes</taxon>
        <taxon>Glomerales</taxon>
        <taxon>Glomeraceae</taxon>
        <taxon>Rhizophagus</taxon>
    </lineage>
</organism>
<dbReference type="EMBL" id="LLXJ01002609">
    <property type="protein sequence ID" value="PKB98492.1"/>
    <property type="molecule type" value="Genomic_DNA"/>
</dbReference>
<evidence type="ECO:0000313" key="6">
    <source>
        <dbReference type="Proteomes" id="UP000232722"/>
    </source>
</evidence>
<reference evidence="4 5" key="3">
    <citation type="submission" date="2017-10" db="EMBL/GenBank/DDBJ databases">
        <title>Extensive intraspecific genome diversity in a model arbuscular mycorrhizal fungus.</title>
        <authorList>
            <person name="Chen E.C.H."/>
            <person name="Morin E."/>
            <person name="Baudet D."/>
            <person name="Noel J."/>
            <person name="Ndikumana S."/>
            <person name="Charron P."/>
            <person name="St-Onge C."/>
            <person name="Giorgi J."/>
            <person name="Grigoriev I.V."/>
            <person name="Roux C."/>
            <person name="Martin F.M."/>
            <person name="Corradi N."/>
        </authorList>
    </citation>
    <scope>NUCLEOTIDE SEQUENCE [LARGE SCALE GENOMIC DNA]</scope>
    <source>
        <strain evidence="4 5">A1</strain>
    </source>
</reference>
<sequence length="139" mass="16526">MRQNYNEWMAEAVKELTPAGNLKKPSYEIVAKWVRDSWNAVDPEDEVEMPSDKHGNDEEGKTDGEYVGKERETDEKYINEEEEEDDKEEYEGKKDDEEEYERKKMKRENMKEKRMDIMMNIIVITNKEQITLTYGMISG</sequence>
<reference evidence="3 6" key="2">
    <citation type="submission" date="2017-09" db="EMBL/GenBank/DDBJ databases">
        <title>Extensive intraspecific genome diversity in a model arbuscular mycorrhizal fungus.</title>
        <authorList>
            <person name="Chen E.C."/>
            <person name="Morin E."/>
            <person name="Beaudet D."/>
            <person name="Noel J."/>
            <person name="Ndikumana S."/>
            <person name="Charron P."/>
            <person name="St-Onge C."/>
            <person name="Giorgi J."/>
            <person name="Grigoriev I.V."/>
            <person name="Roux C."/>
            <person name="Martin F.M."/>
            <person name="Corradi N."/>
        </authorList>
    </citation>
    <scope>NUCLEOTIDE SEQUENCE [LARGE SCALE GENOMIC DNA]</scope>
    <source>
        <strain evidence="3 6">A5</strain>
    </source>
</reference>
<evidence type="ECO:0000313" key="5">
    <source>
        <dbReference type="Proteomes" id="UP000232688"/>
    </source>
</evidence>
<evidence type="ECO:0000313" key="7">
    <source>
        <dbReference type="Proteomes" id="UP000684084"/>
    </source>
</evidence>
<evidence type="ECO:0000313" key="4">
    <source>
        <dbReference type="EMBL" id="PKC55558.1"/>
    </source>
</evidence>
<comment type="caution">
    <text evidence="2">The sequence shown here is derived from an EMBL/GenBank/DDBJ whole genome shotgun (WGS) entry which is preliminary data.</text>
</comment>
<evidence type="ECO:0000313" key="3">
    <source>
        <dbReference type="EMBL" id="PKB98492.1"/>
    </source>
</evidence>
<protein>
    <submittedName>
        <fullName evidence="2">Uncharacterized protein</fullName>
    </submittedName>
</protein>
<gene>
    <name evidence="2" type="ORF">CHRIB12_LOCUS2041</name>
    <name evidence="4" type="ORF">RhiirA1_475399</name>
    <name evidence="3" type="ORF">RhiirA5_431294</name>
</gene>
<evidence type="ECO:0000256" key="1">
    <source>
        <dbReference type="SAM" id="MobiDB-lite"/>
    </source>
</evidence>
<dbReference type="AlphaFoldDB" id="A0A2I1FLU6"/>
<dbReference type="OrthoDB" id="2414197at2759"/>
<reference evidence="3 6" key="1">
    <citation type="submission" date="2016-04" db="EMBL/GenBank/DDBJ databases">
        <title>Genome analyses suggest a sexual origin of heterokaryosis in a supposedly ancient asexual fungus.</title>
        <authorList>
            <person name="Ropars J."/>
            <person name="Sedzielewska K."/>
            <person name="Noel J."/>
            <person name="Charron P."/>
            <person name="Farinelli L."/>
            <person name="Marton T."/>
            <person name="Kruger M."/>
            <person name="Pelin A."/>
            <person name="Brachmann A."/>
            <person name="Corradi N."/>
        </authorList>
    </citation>
    <scope>NUCLEOTIDE SEQUENCE [LARGE SCALE GENOMIC DNA]</scope>
    <source>
        <strain evidence="3 6">A5</strain>
    </source>
</reference>
<accession>A0A2I1FLU6</accession>
<name>A0A2I1FLU6_9GLOM</name>
<proteinExistence type="predicted"/>
<feature type="compositionally biased region" description="Acidic residues" evidence="1">
    <location>
        <begin position="80"/>
        <end position="89"/>
    </location>
</feature>
<evidence type="ECO:0000313" key="2">
    <source>
        <dbReference type="EMBL" id="CAB5317917.1"/>
    </source>
</evidence>
<dbReference type="Proteomes" id="UP000232688">
    <property type="component" value="Unassembled WGS sequence"/>
</dbReference>
<feature type="region of interest" description="Disordered" evidence="1">
    <location>
        <begin position="40"/>
        <end position="108"/>
    </location>
</feature>
<dbReference type="VEuPathDB" id="FungiDB:RhiirA1_475399"/>
<dbReference type="EMBL" id="LLXH01002526">
    <property type="protein sequence ID" value="PKC55558.1"/>
    <property type="molecule type" value="Genomic_DNA"/>
</dbReference>
<dbReference type="EMBL" id="CAGKOT010000002">
    <property type="protein sequence ID" value="CAB5317917.1"/>
    <property type="molecule type" value="Genomic_DNA"/>
</dbReference>
<dbReference type="Proteomes" id="UP000232722">
    <property type="component" value="Unassembled WGS sequence"/>
</dbReference>
<dbReference type="VEuPathDB" id="FungiDB:FUN_017406"/>
<reference evidence="4 5" key="4">
    <citation type="submission" date="2017-10" db="EMBL/GenBank/DDBJ databases">
        <title>Genome analyses suggest a sexual origin of heterokaryosis in a supposedly ancient asexual fungus.</title>
        <authorList>
            <person name="Corradi N."/>
            <person name="Sedzielewska K."/>
            <person name="Noel J."/>
            <person name="Charron P."/>
            <person name="Farinelli L."/>
            <person name="Marton T."/>
            <person name="Kruger M."/>
            <person name="Pelin A."/>
            <person name="Brachmann A."/>
            <person name="Corradi N."/>
        </authorList>
    </citation>
    <scope>NUCLEOTIDE SEQUENCE [LARGE SCALE GENOMIC DNA]</scope>
    <source>
        <strain evidence="4 5">A1</strain>
    </source>
</reference>
<dbReference type="Proteomes" id="UP000684084">
    <property type="component" value="Unassembled WGS sequence"/>
</dbReference>
<reference evidence="2" key="5">
    <citation type="submission" date="2020-05" db="EMBL/GenBank/DDBJ databases">
        <authorList>
            <person name="Rincon C."/>
            <person name="Sanders R I."/>
            <person name="Robbins C."/>
            <person name="Chaturvedi A."/>
        </authorList>
    </citation>
    <scope>NUCLEOTIDE SEQUENCE</scope>
    <source>
        <strain evidence="2">CHB12</strain>
    </source>
</reference>